<dbReference type="SUPFAM" id="SSF69593">
    <property type="entry name" value="Glycerol-3-phosphate (1)-acyltransferase"/>
    <property type="match status" value="1"/>
</dbReference>
<comment type="caution">
    <text evidence="3">The sequence shown here is derived from an EMBL/GenBank/DDBJ whole genome shotgun (WGS) entry which is preliminary data.</text>
</comment>
<keyword evidence="1" id="KW-0472">Membrane</keyword>
<evidence type="ECO:0000313" key="3">
    <source>
        <dbReference type="EMBL" id="TXR54965.1"/>
    </source>
</evidence>
<keyword evidence="3" id="KW-0808">Transferase</keyword>
<dbReference type="AlphaFoldDB" id="A0A5C8ZA41"/>
<proteinExistence type="predicted"/>
<dbReference type="InterPro" id="IPR002123">
    <property type="entry name" value="Plipid/glycerol_acylTrfase"/>
</dbReference>
<accession>A0A5C8ZA41</accession>
<keyword evidence="3" id="KW-0012">Acyltransferase</keyword>
<dbReference type="EMBL" id="VKAD01000001">
    <property type="protein sequence ID" value="TXR54965.1"/>
    <property type="molecule type" value="Genomic_DNA"/>
</dbReference>
<feature type="transmembrane region" description="Helical" evidence="1">
    <location>
        <begin position="74"/>
        <end position="95"/>
    </location>
</feature>
<protein>
    <submittedName>
        <fullName evidence="3">Acyltransferase</fullName>
    </submittedName>
</protein>
<evidence type="ECO:0000256" key="1">
    <source>
        <dbReference type="SAM" id="Phobius"/>
    </source>
</evidence>
<dbReference type="OrthoDB" id="319710at2"/>
<dbReference type="GO" id="GO:0016746">
    <property type="term" value="F:acyltransferase activity"/>
    <property type="evidence" value="ECO:0007669"/>
    <property type="project" value="UniProtKB-KW"/>
</dbReference>
<keyword evidence="1" id="KW-0812">Transmembrane</keyword>
<gene>
    <name evidence="3" type="ORF">FME95_04900</name>
</gene>
<evidence type="ECO:0000259" key="2">
    <source>
        <dbReference type="SMART" id="SM00563"/>
    </source>
</evidence>
<reference evidence="3 4" key="1">
    <citation type="submission" date="2019-07" db="EMBL/GenBank/DDBJ databases">
        <title>Reinekea sp. strain SSH23 genome sequencing and assembly.</title>
        <authorList>
            <person name="Kim I."/>
        </authorList>
    </citation>
    <scope>NUCLEOTIDE SEQUENCE [LARGE SCALE GENOMIC DNA]</scope>
    <source>
        <strain evidence="3 4">SSH23</strain>
    </source>
</reference>
<dbReference type="PANTHER" id="PTHR10983:SF16">
    <property type="entry name" value="LYSOCARDIOLIPIN ACYLTRANSFERASE 1"/>
    <property type="match status" value="1"/>
</dbReference>
<organism evidence="3 4">
    <name type="scientific">Reinekea thalattae</name>
    <dbReference type="NCBI Taxonomy" id="2593301"/>
    <lineage>
        <taxon>Bacteria</taxon>
        <taxon>Pseudomonadati</taxon>
        <taxon>Pseudomonadota</taxon>
        <taxon>Gammaproteobacteria</taxon>
        <taxon>Oceanospirillales</taxon>
        <taxon>Saccharospirillaceae</taxon>
        <taxon>Reinekea</taxon>
    </lineage>
</organism>
<dbReference type="NCBIfam" id="NF010621">
    <property type="entry name" value="PRK14014.1"/>
    <property type="match status" value="1"/>
</dbReference>
<sequence>MIALAAYTILLSIFVLLCALARKLLPENFGRKVVGPTIIAVSTVWLGGVLKWLKTFQRIDWDVRNEVELSKQQWYMIVSNHQSWVDIFALFHVLLGNIPFLKFFIKKELLRVPIVGQAWWAMDYPFMQRHSRAEIAKNPAKANDDLEATKKACKRFSYTPTSIVNFLEGTRYTQQKHDKQDPPYEHLLRPKAGGIAFAIQALGERFSSMLDTTIVYHGERPSFWDLACGRVGKVTVHMRHIEIPKRFVEMDYMNNRDDKKDFQNWLHEVWLEKDALISKIKAEQA</sequence>
<dbReference type="SMART" id="SM00563">
    <property type="entry name" value="PlsC"/>
    <property type="match status" value="1"/>
</dbReference>
<dbReference type="PANTHER" id="PTHR10983">
    <property type="entry name" value="1-ACYLGLYCEROL-3-PHOSPHATE ACYLTRANSFERASE-RELATED"/>
    <property type="match status" value="1"/>
</dbReference>
<feature type="domain" description="Phospholipid/glycerol acyltransferase" evidence="2">
    <location>
        <begin position="75"/>
        <end position="217"/>
    </location>
</feature>
<feature type="transmembrane region" description="Helical" evidence="1">
    <location>
        <begin position="33"/>
        <end position="53"/>
    </location>
</feature>
<dbReference type="CDD" id="cd07990">
    <property type="entry name" value="LPLAT_LCLAT1-like"/>
    <property type="match status" value="1"/>
</dbReference>
<keyword evidence="4" id="KW-1185">Reference proteome</keyword>
<evidence type="ECO:0000313" key="4">
    <source>
        <dbReference type="Proteomes" id="UP000321764"/>
    </source>
</evidence>
<keyword evidence="1" id="KW-1133">Transmembrane helix</keyword>
<dbReference type="Pfam" id="PF01553">
    <property type="entry name" value="Acyltransferase"/>
    <property type="match status" value="1"/>
</dbReference>
<name>A0A5C8ZA41_9GAMM</name>
<dbReference type="Proteomes" id="UP000321764">
    <property type="component" value="Unassembled WGS sequence"/>
</dbReference>